<proteinExistence type="predicted"/>
<protein>
    <submittedName>
        <fullName evidence="2">Uncharacterized protein</fullName>
    </submittedName>
</protein>
<feature type="transmembrane region" description="Helical" evidence="1">
    <location>
        <begin position="15"/>
        <end position="33"/>
    </location>
</feature>
<evidence type="ECO:0000313" key="2">
    <source>
        <dbReference type="EMBL" id="MEL0610450.1"/>
    </source>
</evidence>
<accession>A0ABU9FW77</accession>
<evidence type="ECO:0000313" key="3">
    <source>
        <dbReference type="Proteomes" id="UP001377160"/>
    </source>
</evidence>
<keyword evidence="3" id="KW-1185">Reference proteome</keyword>
<comment type="caution">
    <text evidence="2">The sequence shown here is derived from an EMBL/GenBank/DDBJ whole genome shotgun (WGS) entry which is preliminary data.</text>
</comment>
<keyword evidence="1" id="KW-0472">Membrane</keyword>
<feature type="transmembrane region" description="Helical" evidence="1">
    <location>
        <begin position="204"/>
        <end position="226"/>
    </location>
</feature>
<feature type="transmembrane region" description="Helical" evidence="1">
    <location>
        <begin position="232"/>
        <end position="250"/>
    </location>
</feature>
<feature type="transmembrane region" description="Helical" evidence="1">
    <location>
        <begin position="151"/>
        <end position="168"/>
    </location>
</feature>
<organism evidence="2 3">
    <name type="scientific">Vibrio echinoideorum</name>
    <dbReference type="NCBI Taxonomy" id="2100116"/>
    <lineage>
        <taxon>Bacteria</taxon>
        <taxon>Pseudomonadati</taxon>
        <taxon>Pseudomonadota</taxon>
        <taxon>Gammaproteobacteria</taxon>
        <taxon>Vibrionales</taxon>
        <taxon>Vibrionaceae</taxon>
        <taxon>Vibrio</taxon>
    </lineage>
</organism>
<gene>
    <name evidence="2" type="ORF">V8Z71_19220</name>
</gene>
<reference evidence="2 3" key="1">
    <citation type="submission" date="2024-02" db="EMBL/GenBank/DDBJ databases">
        <title>Bacteria isolated from the canopy kelp, Nereocystis luetkeana.</title>
        <authorList>
            <person name="Pfister C.A."/>
            <person name="Younker I.T."/>
            <person name="Light S.H."/>
        </authorList>
    </citation>
    <scope>NUCLEOTIDE SEQUENCE [LARGE SCALE GENOMIC DNA]</scope>
    <source>
        <strain evidence="2 3">TI.1.15</strain>
    </source>
</reference>
<dbReference type="EMBL" id="JBANDX010000020">
    <property type="protein sequence ID" value="MEL0610450.1"/>
    <property type="molecule type" value="Genomic_DNA"/>
</dbReference>
<sequence length="265" mass="30265">MNLIIEHLSTNWQDYATAAGFIFGIISTTDAYLQRKAKKQEAKKNDRLMSFVDMTVDKAQSKDEIERLETKQIELKNTIEKELPRIAKDVVLNEQHHFHTKAILSHYEQLNHIEEQLGHETELPKEVIEYIEEFVIPKHEKSEKIAAVRNLIGYLIGSFAIVNVFVPYPVSNLASTALLVAIVTNVFKFNFLKGNLDKNNLENGINATFWMVFAVITSLAALLIFHDAVSDFGRYFIAPAIGIILLIGFWKKSKLTDLFIRIICK</sequence>
<dbReference type="RefSeq" id="WP_341635852.1">
    <property type="nucleotide sequence ID" value="NZ_JBANDX010000020.1"/>
</dbReference>
<keyword evidence="1" id="KW-0812">Transmembrane</keyword>
<dbReference type="Proteomes" id="UP001377160">
    <property type="component" value="Unassembled WGS sequence"/>
</dbReference>
<name>A0ABU9FW77_9VIBR</name>
<feature type="transmembrane region" description="Helical" evidence="1">
    <location>
        <begin position="174"/>
        <end position="192"/>
    </location>
</feature>
<evidence type="ECO:0000256" key="1">
    <source>
        <dbReference type="SAM" id="Phobius"/>
    </source>
</evidence>
<keyword evidence="1" id="KW-1133">Transmembrane helix</keyword>